<keyword evidence="2" id="KW-1185">Reference proteome</keyword>
<dbReference type="STRING" id="1850517.A8708_25240"/>
<accession>A0A197ZYE2</accession>
<dbReference type="Proteomes" id="UP000078454">
    <property type="component" value="Unassembled WGS sequence"/>
</dbReference>
<sequence>MSGKNQKEQLFSEIVLVTNQGIPLNGTYYSCGYAIQKEWFIKGKFKLLVYYSPANLKEIYIPINEEYLINAYALNPPPILDQAELIKYQQRLQQFKELLKRKKRHRINFSTY</sequence>
<comment type="caution">
    <text evidence="1">The sequence shown here is derived from an EMBL/GenBank/DDBJ whole genome shotgun (WGS) entry which is preliminary data.</text>
</comment>
<dbReference type="OrthoDB" id="2627157at2"/>
<dbReference type="EMBL" id="LYPB01000092">
    <property type="protein sequence ID" value="OAS13748.1"/>
    <property type="molecule type" value="Genomic_DNA"/>
</dbReference>
<evidence type="ECO:0000313" key="2">
    <source>
        <dbReference type="Proteomes" id="UP000078454"/>
    </source>
</evidence>
<name>A0A197ZYE2_9BACL</name>
<evidence type="ECO:0000313" key="1">
    <source>
        <dbReference type="EMBL" id="OAS13748.1"/>
    </source>
</evidence>
<organism evidence="1 2">
    <name type="scientific">Paenibacillus oryzisoli</name>
    <dbReference type="NCBI Taxonomy" id="1850517"/>
    <lineage>
        <taxon>Bacteria</taxon>
        <taxon>Bacillati</taxon>
        <taxon>Bacillota</taxon>
        <taxon>Bacilli</taxon>
        <taxon>Bacillales</taxon>
        <taxon>Paenibacillaceae</taxon>
        <taxon>Paenibacillus</taxon>
    </lineage>
</organism>
<evidence type="ECO:0008006" key="3">
    <source>
        <dbReference type="Google" id="ProtNLM"/>
    </source>
</evidence>
<reference evidence="1 2" key="1">
    <citation type="submission" date="2016-05" db="EMBL/GenBank/DDBJ databases">
        <title>Paenibacillus sp. 1ZS3-15 nov., isolated from the rhizosphere soil.</title>
        <authorList>
            <person name="Zhang X.X."/>
            <person name="Zhang J."/>
        </authorList>
    </citation>
    <scope>NUCLEOTIDE SEQUENCE [LARGE SCALE GENOMIC DNA]</scope>
    <source>
        <strain evidence="1 2">1ZS3-15</strain>
    </source>
</reference>
<gene>
    <name evidence="1" type="ORF">A8708_25240</name>
</gene>
<proteinExistence type="predicted"/>
<dbReference type="RefSeq" id="WP_068670885.1">
    <property type="nucleotide sequence ID" value="NZ_LYPB01000092.1"/>
</dbReference>
<dbReference type="AlphaFoldDB" id="A0A197ZYE2"/>
<protein>
    <recommendedName>
        <fullName evidence="3">Transposase-like Mu C-terminal domain-containing protein</fullName>
    </recommendedName>
</protein>